<dbReference type="PANTHER" id="PTHR48047:SF182">
    <property type="entry name" value="GLYCOSYLTRANSFERASE"/>
    <property type="match status" value="1"/>
</dbReference>
<evidence type="ECO:0000313" key="4">
    <source>
        <dbReference type="Proteomes" id="UP000012960"/>
    </source>
</evidence>
<dbReference type="EnsemblPlants" id="Ma04_t26830.1">
    <property type="protein sequence ID" value="Ma04_p26830.1"/>
    <property type="gene ID" value="Ma04_g26830"/>
</dbReference>
<dbReference type="OMA" id="WPHANTT"/>
<dbReference type="OrthoDB" id="784167at2759"/>
<evidence type="ECO:0000313" key="3">
    <source>
        <dbReference type="EnsemblPlants" id="Ma04_p26830.1"/>
    </source>
</evidence>
<reference evidence="3" key="2">
    <citation type="submission" date="2021-05" db="UniProtKB">
        <authorList>
            <consortium name="EnsemblPlants"/>
        </authorList>
    </citation>
    <scope>IDENTIFICATION</scope>
    <source>
        <strain evidence="3">subsp. malaccensis</strain>
    </source>
</reference>
<dbReference type="AlphaFoldDB" id="A0A804IUA5"/>
<dbReference type="Gramene" id="Ma04_t26830.1">
    <property type="protein sequence ID" value="Ma04_p26830.1"/>
    <property type="gene ID" value="Ma04_g26830"/>
</dbReference>
<gene>
    <name evidence="2" type="ORF">GSMUA_132870.1</name>
</gene>
<dbReference type="Gene3D" id="3.40.50.2000">
    <property type="entry name" value="Glycogen Phosphorylase B"/>
    <property type="match status" value="1"/>
</dbReference>
<evidence type="ECO:0000256" key="1">
    <source>
        <dbReference type="ARBA" id="ARBA00009995"/>
    </source>
</evidence>
<name>A0A804IUA5_MUSAM</name>
<proteinExistence type="inferred from homology"/>
<sequence>MRHVDFKQNEASLRVGSLPGAGPWPHANTTILLAKHGAIVSFITAPINAARTDAVISQAKRVGLPTDFVEPPFPCTKVGVPEGCENVDLLPSMSSLQPFFTATSVLHQPLKQHFQAQRQAPGCMVADCCNPWMREFAKELRMPYLLFHGPSCLYVLCSHMVLQHKIYDRIDDPFEPFDVPGLLHWLEINLAHHAGLGKVPRGGSGGEDGC</sequence>
<comment type="similarity">
    <text evidence="1">Belongs to the UDP-glycosyltransferase family.</text>
</comment>
<dbReference type="Proteomes" id="UP000012960">
    <property type="component" value="Unplaced"/>
</dbReference>
<dbReference type="PANTHER" id="PTHR48047">
    <property type="entry name" value="GLYCOSYLTRANSFERASE"/>
    <property type="match status" value="1"/>
</dbReference>
<protein>
    <submittedName>
        <fullName evidence="2">(wild Malaysian banana) hypothetical protein</fullName>
    </submittedName>
</protein>
<dbReference type="SUPFAM" id="SSF53756">
    <property type="entry name" value="UDP-Glycosyltransferase/glycogen phosphorylase"/>
    <property type="match status" value="1"/>
</dbReference>
<organism evidence="3 4">
    <name type="scientific">Musa acuminata subsp. malaccensis</name>
    <name type="common">Wild banana</name>
    <name type="synonym">Musa malaccensis</name>
    <dbReference type="NCBI Taxonomy" id="214687"/>
    <lineage>
        <taxon>Eukaryota</taxon>
        <taxon>Viridiplantae</taxon>
        <taxon>Streptophyta</taxon>
        <taxon>Embryophyta</taxon>
        <taxon>Tracheophyta</taxon>
        <taxon>Spermatophyta</taxon>
        <taxon>Magnoliopsida</taxon>
        <taxon>Liliopsida</taxon>
        <taxon>Zingiberales</taxon>
        <taxon>Musaceae</taxon>
        <taxon>Musa</taxon>
    </lineage>
</organism>
<keyword evidence="4" id="KW-1185">Reference proteome</keyword>
<dbReference type="EMBL" id="HG996469">
    <property type="protein sequence ID" value="CAG1843492.1"/>
    <property type="molecule type" value="Genomic_DNA"/>
</dbReference>
<reference evidence="2" key="1">
    <citation type="submission" date="2021-03" db="EMBL/GenBank/DDBJ databases">
        <authorList>
            <consortium name="Genoscope - CEA"/>
            <person name="William W."/>
        </authorList>
    </citation>
    <scope>NUCLEOTIDE SEQUENCE</scope>
    <source>
        <strain evidence="2">Doubled-haploid Pahang</strain>
    </source>
</reference>
<dbReference type="InParanoid" id="A0A804IUA5"/>
<evidence type="ECO:0000313" key="2">
    <source>
        <dbReference type="EMBL" id="CAG1843492.1"/>
    </source>
</evidence>
<accession>A0A804IUA5</accession>